<dbReference type="Pfam" id="PF23317">
    <property type="entry name" value="YVC1_C"/>
    <property type="match status" value="1"/>
</dbReference>
<dbReference type="InterPro" id="IPR056337">
    <property type="entry name" value="LHD_YVC1"/>
</dbReference>
<organism evidence="3 4">
    <name type="scientific">Pyrenophora tritici-repentis</name>
    <dbReference type="NCBI Taxonomy" id="45151"/>
    <lineage>
        <taxon>Eukaryota</taxon>
        <taxon>Fungi</taxon>
        <taxon>Dikarya</taxon>
        <taxon>Ascomycota</taxon>
        <taxon>Pezizomycotina</taxon>
        <taxon>Dothideomycetes</taxon>
        <taxon>Pleosporomycetidae</taxon>
        <taxon>Pleosporales</taxon>
        <taxon>Pleosporineae</taxon>
        <taxon>Pleosporaceae</taxon>
        <taxon>Pyrenophora</taxon>
    </lineage>
</organism>
<sequence length="691" mass="79429">MVRWSELFNSDGHDGRHRVHDEMSALLPTSRREHYLPPPPIDPKDVTIVALRLKHQIEQVVPCELEEEHITKAHSHIITPAVLETAKQAGAPEHNACVVFCLLQVKKWFKKQATAELWDADLHNVRAVAAEIMAKRLIEAEEDTAYLFEEVLLKRYSTLIDGEPTTPANAVEKAVDLHAVTVIGSSGYQKCINYLWRGWIVQDDEDPSRFVTYENKTNTSYWAHLDPDRMRVPKYQNWVQIALSLIYLGLYTGAINTINPSGDLDVVEGLLYLFTLGFICDEVNKFWKVGRYYLSFWNMFNSTLYALLTVSFVLRMVALGHPVSDEKDTRRTTLNKMSYDFLAFTAPMFWMRLLLYLDTFRFFGAMLVVLKVMMRESLIFFALLLVVMVGFFQAFIGLDIADDQLANDTWFVIQAMLNAVMQSPEFEGFDNFSPPFGIILYYIFTFVVMVILLNILIALYNSAYEDITENAIDEYMALFSQKTMQFVRAPDENVFIAPFNLIEMVFLILPFEWWMDSARYDKLNDMVMAVIYSPLLLVTALLEQQEAWVVKENRRRGEDDEDTTMEWEQVLEGCDFEADGWDKKVKASRPNVEFDTAVLEVRELRKEVRELKDMMRNLIEGKSGAWGEDTLGDTLGASGLAKLDASKLGMQQGESSESGGKGRVSVFFCPPLYFFLDEMDWFSDVFFRCGL</sequence>
<dbReference type="AlphaFoldDB" id="A0A317AN49"/>
<evidence type="ECO:0000259" key="2">
    <source>
        <dbReference type="Pfam" id="PF23317"/>
    </source>
</evidence>
<dbReference type="EMBL" id="NQIK02000006">
    <property type="protein sequence ID" value="KAF7569881.1"/>
    <property type="molecule type" value="Genomic_DNA"/>
</dbReference>
<feature type="domain" description="YVC1 N-terminal linker helical" evidence="1">
    <location>
        <begin position="46"/>
        <end position="225"/>
    </location>
</feature>
<dbReference type="RefSeq" id="XP_065961734.1">
    <property type="nucleotide sequence ID" value="XM_066108549.1"/>
</dbReference>
<feature type="domain" description="Calcium channel YVC1-like C-terminal transmembrane" evidence="2">
    <location>
        <begin position="260"/>
        <end position="541"/>
    </location>
</feature>
<accession>A0A317AN49</accession>
<gene>
    <name evidence="3" type="ORF">PtrM4_122960</name>
</gene>
<dbReference type="GeneID" id="6343488"/>
<evidence type="ECO:0000313" key="3">
    <source>
        <dbReference type="EMBL" id="KAF7569881.1"/>
    </source>
</evidence>
<dbReference type="PANTHER" id="PTHR35859">
    <property type="entry name" value="NONSELECTIVE CATION CHANNEL PROTEIN"/>
    <property type="match status" value="1"/>
</dbReference>
<reference evidence="3" key="1">
    <citation type="journal article" date="2018" name="BMC Genomics">
        <title>Comparative genomics of the wheat fungal pathogen Pyrenophora tritici-repentis reveals chromosomal variations and genome plasticity.</title>
        <authorList>
            <person name="Moolhuijzen P."/>
            <person name="See P.T."/>
            <person name="Hane J.K."/>
            <person name="Shi G."/>
            <person name="Liu Z."/>
            <person name="Oliver R.P."/>
            <person name="Moffat C.S."/>
        </authorList>
    </citation>
    <scope>NUCLEOTIDE SEQUENCE [LARGE SCALE GENOMIC DNA]</scope>
    <source>
        <strain evidence="3">M4</strain>
    </source>
</reference>
<dbReference type="InterPro" id="IPR052971">
    <property type="entry name" value="TRP_calcium_channel"/>
</dbReference>
<dbReference type="Proteomes" id="UP000245464">
    <property type="component" value="Chromosome 6"/>
</dbReference>
<dbReference type="KEGG" id="ptrr:6343488"/>
<dbReference type="PANTHER" id="PTHR35859:SF5">
    <property type="entry name" value="ION TRANSPORT DOMAIN-CONTAINING PROTEIN"/>
    <property type="match status" value="1"/>
</dbReference>
<evidence type="ECO:0000313" key="4">
    <source>
        <dbReference type="Proteomes" id="UP000245464"/>
    </source>
</evidence>
<dbReference type="Pfam" id="PF23190">
    <property type="entry name" value="LHD_TRPY1"/>
    <property type="match status" value="1"/>
</dbReference>
<protein>
    <submittedName>
        <fullName evidence="3">Potassium ion channel Yvc1</fullName>
    </submittedName>
</protein>
<comment type="caution">
    <text evidence="3">The sequence shown here is derived from an EMBL/GenBank/DDBJ whole genome shotgun (WGS) entry which is preliminary data.</text>
</comment>
<dbReference type="InterPro" id="IPR056336">
    <property type="entry name" value="YVC1_C"/>
</dbReference>
<name>A0A317AN49_9PLEO</name>
<proteinExistence type="predicted"/>
<evidence type="ECO:0000259" key="1">
    <source>
        <dbReference type="Pfam" id="PF23190"/>
    </source>
</evidence>